<evidence type="ECO:0000313" key="9">
    <source>
        <dbReference type="EMBL" id="KAK8755996.1"/>
    </source>
</evidence>
<dbReference type="Proteomes" id="UP001321473">
    <property type="component" value="Unassembled WGS sequence"/>
</dbReference>
<keyword evidence="6" id="KW-0325">Glycoprotein</keyword>
<evidence type="ECO:0000256" key="3">
    <source>
        <dbReference type="ARBA" id="ARBA00022525"/>
    </source>
</evidence>
<dbReference type="SUPFAM" id="SSF56574">
    <property type="entry name" value="Serpins"/>
    <property type="match status" value="1"/>
</dbReference>
<protein>
    <recommendedName>
        <fullName evidence="8">Serpin domain-containing protein</fullName>
    </recommendedName>
</protein>
<dbReference type="Gene3D" id="2.30.39.10">
    <property type="entry name" value="Alpha-1-antitrypsin, domain 1"/>
    <property type="match status" value="1"/>
</dbReference>
<keyword evidence="5" id="KW-0722">Serine protease inhibitor</keyword>
<evidence type="ECO:0000259" key="8">
    <source>
        <dbReference type="SMART" id="SM00093"/>
    </source>
</evidence>
<dbReference type="InterPro" id="IPR042185">
    <property type="entry name" value="Serpin_sf_2"/>
</dbReference>
<proteinExistence type="inferred from homology"/>
<dbReference type="GO" id="GO:0004867">
    <property type="term" value="F:serine-type endopeptidase inhibitor activity"/>
    <property type="evidence" value="ECO:0007669"/>
    <property type="project" value="UniProtKB-KW"/>
</dbReference>
<dbReference type="PANTHER" id="PTHR11461:SF211">
    <property type="entry name" value="GH10112P-RELATED"/>
    <property type="match status" value="1"/>
</dbReference>
<dbReference type="InterPro" id="IPR042178">
    <property type="entry name" value="Serpin_sf_1"/>
</dbReference>
<evidence type="ECO:0000256" key="5">
    <source>
        <dbReference type="ARBA" id="ARBA00022900"/>
    </source>
</evidence>
<dbReference type="GO" id="GO:0005615">
    <property type="term" value="C:extracellular space"/>
    <property type="evidence" value="ECO:0007669"/>
    <property type="project" value="InterPro"/>
</dbReference>
<dbReference type="InterPro" id="IPR036186">
    <property type="entry name" value="Serpin_sf"/>
</dbReference>
<name>A0AAQ4D0K6_AMBAM</name>
<evidence type="ECO:0000256" key="2">
    <source>
        <dbReference type="ARBA" id="ARBA00009500"/>
    </source>
</evidence>
<keyword evidence="4" id="KW-0646">Protease inhibitor</keyword>
<sequence>AYHTMMDDLGTSLVKFSVDLCKQLRLRADESGENVFCSPFSIAAALSMVLAGARRQTAKQLCDALHVTEEQSHRRHFSKFLTEQLPGYAPDVILHVANRMYCEREFPVLKEFLDLLEECYATSIESVDFRNNAEKVSLEINAWVEQATASKIKDLLPSGILTSATIFVLVNAIYFKGLWQDPFNTFSTHSHEFYVDSKSKKTVEMMFQENDYCLAKSEKLKATVLEIPYKGLKTSMVVLLPDDIDGLSFLEENLTADSLSAVIRDLVHPINVKLYLPKFKLEQSITLNDTLQCLGISDMFSANSDLSGVCETGKLTVTAVLHKAFVEVNEEGTEAAAATAIITTECCIMPLVTHEFVVDHPFMFLIRCHDPDLVLFMGSVRYL</sequence>
<comment type="caution">
    <text evidence="9">The sequence shown here is derived from an EMBL/GenBank/DDBJ whole genome shotgun (WGS) entry which is preliminary data.</text>
</comment>
<dbReference type="EMBL" id="JARKHS020036535">
    <property type="protein sequence ID" value="KAK8755996.1"/>
    <property type="molecule type" value="Genomic_DNA"/>
</dbReference>
<organism evidence="9 10">
    <name type="scientific">Amblyomma americanum</name>
    <name type="common">Lone star tick</name>
    <dbReference type="NCBI Taxonomy" id="6943"/>
    <lineage>
        <taxon>Eukaryota</taxon>
        <taxon>Metazoa</taxon>
        <taxon>Ecdysozoa</taxon>
        <taxon>Arthropoda</taxon>
        <taxon>Chelicerata</taxon>
        <taxon>Arachnida</taxon>
        <taxon>Acari</taxon>
        <taxon>Parasitiformes</taxon>
        <taxon>Ixodida</taxon>
        <taxon>Ixodoidea</taxon>
        <taxon>Ixodidae</taxon>
        <taxon>Amblyomminae</taxon>
        <taxon>Amblyomma</taxon>
    </lineage>
</organism>
<dbReference type="SMART" id="SM00093">
    <property type="entry name" value="SERPIN"/>
    <property type="match status" value="1"/>
</dbReference>
<gene>
    <name evidence="9" type="ORF">V5799_001301</name>
</gene>
<dbReference type="AlphaFoldDB" id="A0AAQ4D0K6"/>
<comment type="subcellular location">
    <subcellularLocation>
        <location evidence="1">Secreted</location>
    </subcellularLocation>
</comment>
<reference evidence="9 10" key="1">
    <citation type="journal article" date="2023" name="Arcadia Sci">
        <title>De novo assembly of a long-read Amblyomma americanum tick genome.</title>
        <authorList>
            <person name="Chou S."/>
            <person name="Poskanzer K.E."/>
            <person name="Rollins M."/>
            <person name="Thuy-Boun P.S."/>
        </authorList>
    </citation>
    <scope>NUCLEOTIDE SEQUENCE [LARGE SCALE GENOMIC DNA]</scope>
    <source>
        <strain evidence="9">F_SG_1</strain>
        <tissue evidence="9">Salivary glands</tissue>
    </source>
</reference>
<evidence type="ECO:0000256" key="7">
    <source>
        <dbReference type="RuleBase" id="RU000411"/>
    </source>
</evidence>
<comment type="similarity">
    <text evidence="2 7">Belongs to the serpin family.</text>
</comment>
<keyword evidence="10" id="KW-1185">Reference proteome</keyword>
<dbReference type="CDD" id="cd00172">
    <property type="entry name" value="serpin"/>
    <property type="match status" value="1"/>
</dbReference>
<dbReference type="InterPro" id="IPR000215">
    <property type="entry name" value="Serpin_fam"/>
</dbReference>
<evidence type="ECO:0000313" key="10">
    <source>
        <dbReference type="Proteomes" id="UP001321473"/>
    </source>
</evidence>
<evidence type="ECO:0000256" key="6">
    <source>
        <dbReference type="ARBA" id="ARBA00023180"/>
    </source>
</evidence>
<accession>A0AAQ4D0K6</accession>
<evidence type="ECO:0000256" key="4">
    <source>
        <dbReference type="ARBA" id="ARBA00022690"/>
    </source>
</evidence>
<dbReference type="InterPro" id="IPR023796">
    <property type="entry name" value="Serpin_dom"/>
</dbReference>
<dbReference type="InterPro" id="IPR023795">
    <property type="entry name" value="Serpin_CS"/>
</dbReference>
<dbReference type="Gene3D" id="3.30.497.10">
    <property type="entry name" value="Antithrombin, subunit I, domain 2"/>
    <property type="match status" value="1"/>
</dbReference>
<dbReference type="Pfam" id="PF00079">
    <property type="entry name" value="Serpin"/>
    <property type="match status" value="1"/>
</dbReference>
<dbReference type="PANTHER" id="PTHR11461">
    <property type="entry name" value="SERINE PROTEASE INHIBITOR, SERPIN"/>
    <property type="match status" value="1"/>
</dbReference>
<evidence type="ECO:0000256" key="1">
    <source>
        <dbReference type="ARBA" id="ARBA00004613"/>
    </source>
</evidence>
<feature type="domain" description="Serpin" evidence="8">
    <location>
        <begin position="18"/>
        <end position="383"/>
    </location>
</feature>
<keyword evidence="3" id="KW-0964">Secreted</keyword>
<feature type="non-terminal residue" evidence="9">
    <location>
        <position position="1"/>
    </location>
</feature>
<dbReference type="PROSITE" id="PS00284">
    <property type="entry name" value="SERPIN"/>
    <property type="match status" value="1"/>
</dbReference>